<comment type="caution">
    <text evidence="1">The sequence shown here is derived from an EMBL/GenBank/DDBJ whole genome shotgun (WGS) entry which is preliminary data.</text>
</comment>
<protein>
    <submittedName>
        <fullName evidence="1">Uncharacterized protein</fullName>
    </submittedName>
</protein>
<keyword evidence="2" id="KW-1185">Reference proteome</keyword>
<dbReference type="Proteomes" id="UP000188605">
    <property type="component" value="Unassembled WGS sequence"/>
</dbReference>
<name>A0ACC8XGB6_9FIRM</name>
<proteinExistence type="predicted"/>
<accession>A0ACC8XGB6</accession>
<gene>
    <name evidence="1" type="ORF">AN396_14150</name>
</gene>
<evidence type="ECO:0000313" key="1">
    <source>
        <dbReference type="EMBL" id="ONI42507.1"/>
    </source>
</evidence>
<evidence type="ECO:0000313" key="2">
    <source>
        <dbReference type="Proteomes" id="UP000188605"/>
    </source>
</evidence>
<organism evidence="1 2">
    <name type="scientific">Candidatus Epulonipiscium fishelsonii</name>
    <dbReference type="NCBI Taxonomy" id="77094"/>
    <lineage>
        <taxon>Bacteria</taxon>
        <taxon>Bacillati</taxon>
        <taxon>Bacillota</taxon>
        <taxon>Clostridia</taxon>
        <taxon>Lachnospirales</taxon>
        <taxon>Lachnospiraceae</taxon>
        <taxon>Candidatus Epulonipiscium</taxon>
    </lineage>
</organism>
<sequence>MYVPPTEVELLEGYGVNMNTPQYQRENFIAIANTVEEYFSIFQWTLYATPAVQKILVLEIIIPQQYTEKTWSRIITEKEKTDILIKKL</sequence>
<dbReference type="EMBL" id="LJDB01000011">
    <property type="protein sequence ID" value="ONI42507.1"/>
    <property type="molecule type" value="Genomic_DNA"/>
</dbReference>
<reference evidence="1" key="1">
    <citation type="submission" date="2016-08" db="EMBL/GenBank/DDBJ databases">
        <authorList>
            <person name="Ngugi D.K."/>
            <person name="Miyake S."/>
            <person name="Stingl U."/>
        </authorList>
    </citation>
    <scope>NUCLEOTIDE SEQUENCE</scope>
    <source>
        <strain evidence="1">SCG-B11WGA-EpuloA1</strain>
    </source>
</reference>